<keyword evidence="3" id="KW-1185">Reference proteome</keyword>
<feature type="transmembrane region" description="Helical" evidence="1">
    <location>
        <begin position="185"/>
        <end position="207"/>
    </location>
</feature>
<feature type="transmembrane region" description="Helical" evidence="1">
    <location>
        <begin position="50"/>
        <end position="70"/>
    </location>
</feature>
<feature type="transmembrane region" description="Helical" evidence="1">
    <location>
        <begin position="18"/>
        <end position="38"/>
    </location>
</feature>
<evidence type="ECO:0000313" key="3">
    <source>
        <dbReference type="Proteomes" id="UP000245474"/>
    </source>
</evidence>
<protein>
    <submittedName>
        <fullName evidence="2">Uncharacterized protein</fullName>
    </submittedName>
</protein>
<name>A0A2U2MWJ3_9GAMM</name>
<dbReference type="OrthoDB" id="571893at2"/>
<sequence length="231" mass="24337">MTTSTLTFGRRAAPSPTFLTIAAGVVMLWLIAIATLAADGVFNVPPSAPPVTTLTAMLLPPAAFLLLLRLRRVREAILAIHPVWLAAVHGLRILGAGFLFVYAFGHLPGLFAHTAGWGDVLVAVLAPFVAARLAVDPDFLRSPWHLGFHALGLLDFAGAVLSGLIARGTLPLLGLSESTAALGALPLALVPCFAVPLWICLHIAAIVQIRDARRRDRQGEDDVTGDALASL</sequence>
<keyword evidence="1" id="KW-1133">Transmembrane helix</keyword>
<gene>
    <name evidence="2" type="ORF">DEM34_17695</name>
</gene>
<comment type="caution">
    <text evidence="2">The sequence shown here is derived from an EMBL/GenBank/DDBJ whole genome shotgun (WGS) entry which is preliminary data.</text>
</comment>
<feature type="transmembrane region" description="Helical" evidence="1">
    <location>
        <begin position="110"/>
        <end position="134"/>
    </location>
</feature>
<accession>A0A2U2MWJ3</accession>
<dbReference type="Proteomes" id="UP000245474">
    <property type="component" value="Unassembled WGS sequence"/>
</dbReference>
<keyword evidence="1" id="KW-0472">Membrane</keyword>
<reference evidence="2 3" key="1">
    <citation type="submission" date="2018-05" db="EMBL/GenBank/DDBJ databases">
        <title>Spiribacter halobius sp. nov., a moderately halophilic bacterium isolated from marine solar saltern.</title>
        <authorList>
            <person name="Zheng W.-S."/>
            <person name="Lu D.-C."/>
            <person name="Du Z.-J."/>
        </authorList>
    </citation>
    <scope>NUCLEOTIDE SEQUENCE [LARGE SCALE GENOMIC DNA]</scope>
    <source>
        <strain evidence="2 3">E85</strain>
    </source>
</reference>
<keyword evidence="1" id="KW-0812">Transmembrane</keyword>
<dbReference type="RefSeq" id="WP_109680158.1">
    <property type="nucleotide sequence ID" value="NZ_CP086615.1"/>
</dbReference>
<dbReference type="EMBL" id="QFFI01000044">
    <property type="protein sequence ID" value="PWG61214.1"/>
    <property type="molecule type" value="Genomic_DNA"/>
</dbReference>
<organism evidence="2 3">
    <name type="scientific">Sediminicurvatus halobius</name>
    <dbReference type="NCBI Taxonomy" id="2182432"/>
    <lineage>
        <taxon>Bacteria</taxon>
        <taxon>Pseudomonadati</taxon>
        <taxon>Pseudomonadota</taxon>
        <taxon>Gammaproteobacteria</taxon>
        <taxon>Chromatiales</taxon>
        <taxon>Ectothiorhodospiraceae</taxon>
        <taxon>Sediminicurvatus</taxon>
    </lineage>
</organism>
<dbReference type="AlphaFoldDB" id="A0A2U2MWJ3"/>
<feature type="transmembrane region" description="Helical" evidence="1">
    <location>
        <begin position="82"/>
        <end position="104"/>
    </location>
</feature>
<proteinExistence type="predicted"/>
<evidence type="ECO:0000256" key="1">
    <source>
        <dbReference type="SAM" id="Phobius"/>
    </source>
</evidence>
<feature type="transmembrane region" description="Helical" evidence="1">
    <location>
        <begin position="146"/>
        <end position="165"/>
    </location>
</feature>
<evidence type="ECO:0000313" key="2">
    <source>
        <dbReference type="EMBL" id="PWG61214.1"/>
    </source>
</evidence>